<proteinExistence type="predicted"/>
<dbReference type="InterPro" id="IPR041223">
    <property type="entry name" value="ApeA_NTD"/>
</dbReference>
<protein>
    <submittedName>
        <fullName evidence="3">Uncharacterized protein</fullName>
    </submittedName>
</protein>
<dbReference type="KEGG" id="cno:NT01CX_0452"/>
<dbReference type="Pfam" id="PF18739">
    <property type="entry name" value="HEPN_Apea"/>
    <property type="match status" value="1"/>
</dbReference>
<organism evidence="3 4">
    <name type="scientific">Clostridium novyi (strain NT)</name>
    <dbReference type="NCBI Taxonomy" id="386415"/>
    <lineage>
        <taxon>Bacteria</taxon>
        <taxon>Bacillati</taxon>
        <taxon>Bacillota</taxon>
        <taxon>Clostridia</taxon>
        <taxon>Eubacteriales</taxon>
        <taxon>Clostridiaceae</taxon>
        <taxon>Clostridium</taxon>
    </lineage>
</organism>
<dbReference type="InterPro" id="IPR041229">
    <property type="entry name" value="HEPN_Apea"/>
</dbReference>
<dbReference type="HOGENOM" id="CLU_571998_0_0_9"/>
<sequence length="477" mass="55868">MEGLRCKHGLNYTGSGKVYLNDQEYRCDLYINENEGGILININIAKARASLLDLPMNIDFLVGELSTGFKFSLISCKRQGMSNNISEGRSVYTYHSKYLVKGVGEKTDKKLELSRMNFRMANILAWGGISAYKISDNFELSHNGDVKKEVYKNDEFVVEYWVSNSMLPVVSHDLLKENIVLNQSGNIAIIFKNEQSIDKFVEIFNKIKRLMELSTLRNIYPSKLTGMSNNIYDMYDKKKVERLIEIISCDLNNEESKVDYVETMKWINLSELINNDSFSKYFSKYETFEPVIELYLEIIYSKTISNIRVFLNIVQALETYHSRFKTNNLSDFKERIKTKILNNRPKEWVEKDTTFLIANSYKFITLESRLADLLLAEFQIHFDTGDIKYYDFPKVIANTRNYYIHYDEAIKERSRVLTESELSIYNRSLLYILEYYILVELGFTDGLKIIKKLNERWGRISETLSIINAQMKIQRKR</sequence>
<feature type="domain" description="Apea-like HEPN" evidence="1">
    <location>
        <begin position="311"/>
        <end position="445"/>
    </location>
</feature>
<reference evidence="3 4" key="1">
    <citation type="journal article" date="2006" name="Nat. Biotechnol.">
        <title>The genome and transcriptomes of the anti-tumor agent Clostridium novyi-NT.</title>
        <authorList>
            <person name="Bettegowda C."/>
            <person name="Huang X."/>
            <person name="Lin J."/>
            <person name="Cheong I."/>
            <person name="Kohli M."/>
            <person name="Szabo S.A."/>
            <person name="Zhang X."/>
            <person name="Diaz L.A. Jr."/>
            <person name="Velculescu V.E."/>
            <person name="Parmigiani G."/>
            <person name="Kinzler K.W."/>
            <person name="Vogelstein B."/>
            <person name="Zhou S."/>
        </authorList>
    </citation>
    <scope>NUCLEOTIDE SEQUENCE [LARGE SCALE GENOMIC DNA]</scope>
    <source>
        <strain evidence="3 4">NT</strain>
    </source>
</reference>
<dbReference type="Proteomes" id="UP000008220">
    <property type="component" value="Chromosome"/>
</dbReference>
<accession>A0Q2S1</accession>
<name>A0Q2S1_CLONN</name>
<evidence type="ECO:0000313" key="4">
    <source>
        <dbReference type="Proteomes" id="UP000008220"/>
    </source>
</evidence>
<dbReference type="EMBL" id="CP000382">
    <property type="protein sequence ID" value="ABK62460.1"/>
    <property type="molecule type" value="Genomic_DNA"/>
</dbReference>
<feature type="domain" description="ApeA N-terminal" evidence="2">
    <location>
        <begin position="16"/>
        <end position="269"/>
    </location>
</feature>
<dbReference type="RefSeq" id="WP_011722906.1">
    <property type="nucleotide sequence ID" value="NC_008593.1"/>
</dbReference>
<gene>
    <name evidence="3" type="ordered locus">NT01CX_0452</name>
</gene>
<dbReference type="Pfam" id="PF18862">
    <property type="entry name" value="ApeA_NTD1"/>
    <property type="match status" value="1"/>
</dbReference>
<evidence type="ECO:0000259" key="2">
    <source>
        <dbReference type="Pfam" id="PF18862"/>
    </source>
</evidence>
<evidence type="ECO:0000259" key="1">
    <source>
        <dbReference type="Pfam" id="PF18739"/>
    </source>
</evidence>
<keyword evidence="4" id="KW-1185">Reference proteome</keyword>
<dbReference type="AlphaFoldDB" id="A0Q2S1"/>
<dbReference type="eggNOG" id="ENOG50303CN">
    <property type="taxonomic scope" value="Bacteria"/>
</dbReference>
<evidence type="ECO:0000313" key="3">
    <source>
        <dbReference type="EMBL" id="ABK62460.1"/>
    </source>
</evidence>
<dbReference type="PATRIC" id="fig|386415.7.peg.1959"/>